<keyword evidence="2" id="KW-1185">Reference proteome</keyword>
<evidence type="ECO:0000313" key="1">
    <source>
        <dbReference type="EMBL" id="GLZ76454.1"/>
    </source>
</evidence>
<proteinExistence type="predicted"/>
<name>A0A9W6SFZ7_9ACTN</name>
<comment type="caution">
    <text evidence="1">The sequence shown here is derived from an EMBL/GenBank/DDBJ whole genome shotgun (WGS) entry which is preliminary data.</text>
</comment>
<protein>
    <submittedName>
        <fullName evidence="1">Uncharacterized protein</fullName>
    </submittedName>
</protein>
<dbReference type="AlphaFoldDB" id="A0A9W6SFZ7"/>
<reference evidence="1" key="1">
    <citation type="submission" date="2023-03" db="EMBL/GenBank/DDBJ databases">
        <title>Actinorhabdospora filicis NBRC 111898.</title>
        <authorList>
            <person name="Ichikawa N."/>
            <person name="Sato H."/>
            <person name="Tonouchi N."/>
        </authorList>
    </citation>
    <scope>NUCLEOTIDE SEQUENCE</scope>
    <source>
        <strain evidence="1">NBRC 111898</strain>
    </source>
</reference>
<organism evidence="1 2">
    <name type="scientific">Actinorhabdospora filicis</name>
    <dbReference type="NCBI Taxonomy" id="1785913"/>
    <lineage>
        <taxon>Bacteria</taxon>
        <taxon>Bacillati</taxon>
        <taxon>Actinomycetota</taxon>
        <taxon>Actinomycetes</taxon>
        <taxon>Micromonosporales</taxon>
        <taxon>Micromonosporaceae</taxon>
        <taxon>Actinorhabdospora</taxon>
    </lineage>
</organism>
<dbReference type="Pfam" id="PF20062">
    <property type="entry name" value="DUF6461"/>
    <property type="match status" value="1"/>
</dbReference>
<gene>
    <name evidence="1" type="ORF">Afil01_12610</name>
</gene>
<dbReference type="EMBL" id="BSTX01000001">
    <property type="protein sequence ID" value="GLZ76454.1"/>
    <property type="molecule type" value="Genomic_DNA"/>
</dbReference>
<sequence length="195" mass="20730">MSTPADYAWFETDFPELAEAYCFTAVRAIDPPGLLAALSAEPLGETVGVLGADEAAHAVLEDGLQYAAVTRLGEWALMLEPNGHLGVSDAVGGPLSHGRRAVAHFRNVNAADHFRFWDDGVSRLDFEPLFAAGAEVSADLLPELRAAGFDLDPEGAFGHHSAAAFVLAERLTALPVTPGLLTRSRWTCGLVPIPR</sequence>
<accession>A0A9W6SFZ7</accession>
<evidence type="ECO:0000313" key="2">
    <source>
        <dbReference type="Proteomes" id="UP001165079"/>
    </source>
</evidence>
<dbReference type="RefSeq" id="WP_285661632.1">
    <property type="nucleotide sequence ID" value="NZ_BSTX01000001.1"/>
</dbReference>
<dbReference type="InterPro" id="IPR045592">
    <property type="entry name" value="DUF6461"/>
</dbReference>
<dbReference type="Proteomes" id="UP001165079">
    <property type="component" value="Unassembled WGS sequence"/>
</dbReference>